<organism evidence="2 3">
    <name type="scientific">Trichoderma harzianum</name>
    <name type="common">Hypocrea lixii</name>
    <dbReference type="NCBI Taxonomy" id="5544"/>
    <lineage>
        <taxon>Eukaryota</taxon>
        <taxon>Fungi</taxon>
        <taxon>Dikarya</taxon>
        <taxon>Ascomycota</taxon>
        <taxon>Pezizomycotina</taxon>
        <taxon>Sordariomycetes</taxon>
        <taxon>Hypocreomycetidae</taxon>
        <taxon>Hypocreales</taxon>
        <taxon>Hypocreaceae</taxon>
        <taxon>Trichoderma</taxon>
    </lineage>
</organism>
<dbReference type="Pfam" id="PF00903">
    <property type="entry name" value="Glyoxalase"/>
    <property type="match status" value="1"/>
</dbReference>
<dbReference type="InterPro" id="IPR004360">
    <property type="entry name" value="Glyas_Fos-R_dOase_dom"/>
</dbReference>
<dbReference type="GO" id="GO:0051213">
    <property type="term" value="F:dioxygenase activity"/>
    <property type="evidence" value="ECO:0007669"/>
    <property type="project" value="UniProtKB-KW"/>
</dbReference>
<dbReference type="Proteomes" id="UP000034112">
    <property type="component" value="Unassembled WGS sequence"/>
</dbReference>
<dbReference type="InterPro" id="IPR029068">
    <property type="entry name" value="Glyas_Bleomycin-R_OHBP_Dase"/>
</dbReference>
<dbReference type="EMBL" id="JOKZ01000067">
    <property type="protein sequence ID" value="KKP04796.1"/>
    <property type="molecule type" value="Genomic_DNA"/>
</dbReference>
<evidence type="ECO:0000313" key="3">
    <source>
        <dbReference type="Proteomes" id="UP000034112"/>
    </source>
</evidence>
<feature type="domain" description="VOC" evidence="1">
    <location>
        <begin position="16"/>
        <end position="133"/>
    </location>
</feature>
<dbReference type="InterPro" id="IPR037523">
    <property type="entry name" value="VOC_core"/>
</dbReference>
<dbReference type="Gene3D" id="3.10.180.10">
    <property type="entry name" value="2,3-Dihydroxybiphenyl 1,2-Dioxygenase, domain 1"/>
    <property type="match status" value="1"/>
</dbReference>
<keyword evidence="2" id="KW-0560">Oxidoreductase</keyword>
<dbReference type="SUPFAM" id="SSF54593">
    <property type="entry name" value="Glyoxalase/Bleomycin resistance protein/Dihydroxybiphenyl dioxygenase"/>
    <property type="match status" value="1"/>
</dbReference>
<evidence type="ECO:0000259" key="1">
    <source>
        <dbReference type="PROSITE" id="PS51819"/>
    </source>
</evidence>
<dbReference type="AlphaFoldDB" id="A0A0F9XIQ7"/>
<dbReference type="OrthoDB" id="5371818at2759"/>
<evidence type="ECO:0000313" key="2">
    <source>
        <dbReference type="EMBL" id="KKP04796.1"/>
    </source>
</evidence>
<gene>
    <name evidence="2" type="ORF">THAR02_03133</name>
</gene>
<reference evidence="3" key="1">
    <citation type="journal article" date="2015" name="Genome Announc.">
        <title>Draft whole-genome sequence of the biocontrol agent Trichoderma harzianum T6776.</title>
        <authorList>
            <person name="Baroncelli R."/>
            <person name="Piaggeschi G."/>
            <person name="Fiorini L."/>
            <person name="Bertolini E."/>
            <person name="Zapparata A."/>
            <person name="Pe M.E."/>
            <person name="Sarrocco S."/>
            <person name="Vannacci G."/>
        </authorList>
    </citation>
    <scope>NUCLEOTIDE SEQUENCE [LARGE SCALE GENOMIC DNA]</scope>
    <source>
        <strain evidence="3">T6776</strain>
    </source>
</reference>
<comment type="caution">
    <text evidence="2">The sequence shown here is derived from an EMBL/GenBank/DDBJ whole genome shotgun (WGS) entry which is preliminary data.</text>
</comment>
<accession>A0A0F9XIQ7</accession>
<protein>
    <submittedName>
        <fullName evidence="2">Glyoxalase/Bleomycin resistance protein/Dioxygenase</fullName>
    </submittedName>
</protein>
<dbReference type="OMA" id="EITTHSW"/>
<dbReference type="PROSITE" id="PS51819">
    <property type="entry name" value="VOC"/>
    <property type="match status" value="1"/>
</dbReference>
<sequence length="194" mass="22004">MSNGTKETPVITPPSRLAHVVLRTGNLKEMSPFYKTFLGGKAQVENDQVCFITYDDEHHRIALVSRPDLQKLPPKSCGLDHIAFGFDDIEGLLKAYSQRKEHGVTPVWCVHHGLTISMYYRDPDGNVLETFIDAFDDLEKQDAYMTSKDFVENPIGVDFDPEDMLRRVQSGESKESIYKRPNIGPRDLSTVPLF</sequence>
<keyword evidence="2" id="KW-0223">Dioxygenase</keyword>
<proteinExistence type="predicted"/>
<name>A0A0F9XIQ7_TRIHA</name>